<keyword evidence="2" id="KW-0436">Ligase</keyword>
<keyword evidence="10" id="KW-0131">Cell cycle</keyword>
<dbReference type="PROSITE" id="PS00697">
    <property type="entry name" value="DNA_LIGASE_A1"/>
    <property type="match status" value="1"/>
</dbReference>
<dbReference type="Pfam" id="PF01068">
    <property type="entry name" value="DNA_ligase_A_M"/>
    <property type="match status" value="1"/>
</dbReference>
<dbReference type="InterPro" id="IPR000977">
    <property type="entry name" value="DNA_ligase_ATP-dep"/>
</dbReference>
<dbReference type="InterPro" id="IPR012308">
    <property type="entry name" value="DNA_ligase_ATP-dep_N"/>
</dbReference>
<evidence type="ECO:0000256" key="3">
    <source>
        <dbReference type="ARBA" id="ARBA00022618"/>
    </source>
</evidence>
<dbReference type="GO" id="GO:0005524">
    <property type="term" value="F:ATP binding"/>
    <property type="evidence" value="ECO:0007669"/>
    <property type="project" value="UniProtKB-KW"/>
</dbReference>
<evidence type="ECO:0000259" key="11">
    <source>
        <dbReference type="PROSITE" id="PS50160"/>
    </source>
</evidence>
<dbReference type="GO" id="GO:0006273">
    <property type="term" value="P:lagging strand elongation"/>
    <property type="evidence" value="ECO:0007669"/>
    <property type="project" value="TreeGrafter"/>
</dbReference>
<dbReference type="GO" id="GO:0051301">
    <property type="term" value="P:cell division"/>
    <property type="evidence" value="ECO:0007669"/>
    <property type="project" value="UniProtKB-KW"/>
</dbReference>
<evidence type="ECO:0000256" key="2">
    <source>
        <dbReference type="ARBA" id="ARBA00022598"/>
    </source>
</evidence>
<dbReference type="Pfam" id="PF04679">
    <property type="entry name" value="DNA_ligase_A_C"/>
    <property type="match status" value="1"/>
</dbReference>
<evidence type="ECO:0000256" key="10">
    <source>
        <dbReference type="ARBA" id="ARBA00023306"/>
    </source>
</evidence>
<comment type="similarity">
    <text evidence="1">Belongs to the ATP-dependent DNA ligase family.</text>
</comment>
<name>A0A6C0LUV7_9ZZZZ</name>
<keyword evidence="5" id="KW-0547">Nucleotide-binding</keyword>
<proteinExistence type="inferred from homology"/>
<dbReference type="AlphaFoldDB" id="A0A6C0LUV7"/>
<accession>A0A6C0LUV7</accession>
<keyword evidence="4" id="KW-0235">DNA replication</keyword>
<dbReference type="NCBIfam" id="TIGR00574">
    <property type="entry name" value="dnl1"/>
    <property type="match status" value="1"/>
</dbReference>
<dbReference type="InterPro" id="IPR036599">
    <property type="entry name" value="DNA_ligase_N_sf"/>
</dbReference>
<evidence type="ECO:0000256" key="8">
    <source>
        <dbReference type="ARBA" id="ARBA00023172"/>
    </source>
</evidence>
<dbReference type="InterPro" id="IPR012310">
    <property type="entry name" value="DNA_ligase_ATP-dep_cent"/>
</dbReference>
<dbReference type="Gene3D" id="1.10.3260.10">
    <property type="entry name" value="DNA ligase, ATP-dependent, N-terminal domain"/>
    <property type="match status" value="1"/>
</dbReference>
<evidence type="ECO:0000256" key="1">
    <source>
        <dbReference type="ARBA" id="ARBA00007572"/>
    </source>
</evidence>
<dbReference type="SUPFAM" id="SSF117018">
    <property type="entry name" value="ATP-dependent DNA ligase DNA-binding domain"/>
    <property type="match status" value="1"/>
</dbReference>
<keyword evidence="8" id="KW-0233">DNA recombination</keyword>
<dbReference type="InterPro" id="IPR012309">
    <property type="entry name" value="DNA_ligase_ATP-dep_C"/>
</dbReference>
<dbReference type="Gene3D" id="3.30.1490.70">
    <property type="match status" value="1"/>
</dbReference>
<feature type="domain" description="ATP-dependent DNA ligase family profile" evidence="11">
    <location>
        <begin position="364"/>
        <end position="500"/>
    </location>
</feature>
<keyword evidence="3" id="KW-0132">Cell division</keyword>
<dbReference type="GO" id="GO:0005739">
    <property type="term" value="C:mitochondrion"/>
    <property type="evidence" value="ECO:0007669"/>
    <property type="project" value="TreeGrafter"/>
</dbReference>
<keyword evidence="7" id="KW-0067">ATP-binding</keyword>
<protein>
    <recommendedName>
        <fullName evidence="11">ATP-dependent DNA ligase family profile domain-containing protein</fullName>
    </recommendedName>
</protein>
<evidence type="ECO:0000256" key="6">
    <source>
        <dbReference type="ARBA" id="ARBA00022763"/>
    </source>
</evidence>
<dbReference type="GO" id="GO:0003677">
    <property type="term" value="F:DNA binding"/>
    <property type="evidence" value="ECO:0007669"/>
    <property type="project" value="InterPro"/>
</dbReference>
<evidence type="ECO:0000256" key="7">
    <source>
        <dbReference type="ARBA" id="ARBA00022840"/>
    </source>
</evidence>
<dbReference type="CDD" id="cd07900">
    <property type="entry name" value="Adenylation_DNA_ligase_I_Euk"/>
    <property type="match status" value="1"/>
</dbReference>
<organism evidence="12">
    <name type="scientific">viral metagenome</name>
    <dbReference type="NCBI Taxonomy" id="1070528"/>
    <lineage>
        <taxon>unclassified sequences</taxon>
        <taxon>metagenomes</taxon>
        <taxon>organismal metagenomes</taxon>
    </lineage>
</organism>
<keyword evidence="6" id="KW-0227">DNA damage</keyword>
<dbReference type="Gene3D" id="2.40.50.140">
    <property type="entry name" value="Nucleic acid-binding proteins"/>
    <property type="match status" value="1"/>
</dbReference>
<reference evidence="12" key="1">
    <citation type="journal article" date="2020" name="Nature">
        <title>Giant virus diversity and host interactions through global metagenomics.</title>
        <authorList>
            <person name="Schulz F."/>
            <person name="Roux S."/>
            <person name="Paez-Espino D."/>
            <person name="Jungbluth S."/>
            <person name="Walsh D.A."/>
            <person name="Denef V.J."/>
            <person name="McMahon K.D."/>
            <person name="Konstantinidis K.T."/>
            <person name="Eloe-Fadrosh E.A."/>
            <person name="Kyrpides N.C."/>
            <person name="Woyke T."/>
        </authorList>
    </citation>
    <scope>NUCLEOTIDE SEQUENCE</scope>
    <source>
        <strain evidence="12">GVMAG-S-1016704-121</strain>
    </source>
</reference>
<dbReference type="PROSITE" id="PS50160">
    <property type="entry name" value="DNA_LIGASE_A3"/>
    <property type="match status" value="1"/>
</dbReference>
<dbReference type="PANTHER" id="PTHR45674:SF4">
    <property type="entry name" value="DNA LIGASE 1"/>
    <property type="match status" value="1"/>
</dbReference>
<dbReference type="SUPFAM" id="SSF56091">
    <property type="entry name" value="DNA ligase/mRNA capping enzyme, catalytic domain"/>
    <property type="match status" value="1"/>
</dbReference>
<evidence type="ECO:0000313" key="12">
    <source>
        <dbReference type="EMBL" id="QHU33795.1"/>
    </source>
</evidence>
<dbReference type="GO" id="GO:0006310">
    <property type="term" value="P:DNA recombination"/>
    <property type="evidence" value="ECO:0007669"/>
    <property type="project" value="UniProtKB-KW"/>
</dbReference>
<dbReference type="GO" id="GO:0071897">
    <property type="term" value="P:DNA biosynthetic process"/>
    <property type="evidence" value="ECO:0007669"/>
    <property type="project" value="InterPro"/>
</dbReference>
<dbReference type="PANTHER" id="PTHR45674">
    <property type="entry name" value="DNA LIGASE 1/3 FAMILY MEMBER"/>
    <property type="match status" value="1"/>
</dbReference>
<dbReference type="SUPFAM" id="SSF50249">
    <property type="entry name" value="Nucleic acid-binding proteins"/>
    <property type="match status" value="1"/>
</dbReference>
<sequence length="622" mass="69067">MFSGYRSYQVDKEWKNDVPYIFLASSFNDIEKETKRLVIIEHATNAFRAVIHNDPSSLFHTISLMTNTIAAVHEGFELGIGDAIIVKTLTETYMKSTETVRKDLKSLGDLGKVAESYAGAQATFVKPSPLTATHVYNTFRQIATTSGKDSMFTKRVLIKKLLLSASKLETLYLVRALQGKMRIGMAEQSILTAIAYAHVMSNPDNIFDTKMTGKLSTAVEQVKQAFCELPDYGELVKTLMETGDLNRSFIKPGVPVKPMLAKPTNGVTEVMDRMLKSGRFTCDFKYDGMRAQIHMKEDGTVSVFSRNMESMTSSYPDVVNSIPSTLSNNTKSFIIDTEAVAVDGDGNILPFQVLSTRKRKDASTDEIKVKVCIYAFDILYYNGESTLKKTLAQRRDILYTAFSQVGNSFKFATSMNPSTEEEIAEMLNHAVLSKTEGLMVKSLDDNSSYEPSKRSLNWLKLKKDYLAGMGDSCDLVPIAGYTGRGKRTGVYGAYLLAVYDPDEEVFQSVCKIGTGFSDEDLIQLSDSLTPHIVPQKPSDYYVADVPSLKPDVWFSPTQVWEVLSADLSISPVHMAGHGIVDPNKGIALRFPRFIKVRTDKNITDATTNLSIVDMYQSQASVN</sequence>
<evidence type="ECO:0000256" key="5">
    <source>
        <dbReference type="ARBA" id="ARBA00022741"/>
    </source>
</evidence>
<dbReference type="FunFam" id="2.40.50.140:FF:000062">
    <property type="entry name" value="DNA ligase"/>
    <property type="match status" value="1"/>
</dbReference>
<evidence type="ECO:0000256" key="9">
    <source>
        <dbReference type="ARBA" id="ARBA00023204"/>
    </source>
</evidence>
<dbReference type="EMBL" id="MN740563">
    <property type="protein sequence ID" value="QHU33795.1"/>
    <property type="molecule type" value="Genomic_DNA"/>
</dbReference>
<dbReference type="GO" id="GO:0006281">
    <property type="term" value="P:DNA repair"/>
    <property type="evidence" value="ECO:0007669"/>
    <property type="project" value="UniProtKB-KW"/>
</dbReference>
<dbReference type="GO" id="GO:0003910">
    <property type="term" value="F:DNA ligase (ATP) activity"/>
    <property type="evidence" value="ECO:0007669"/>
    <property type="project" value="InterPro"/>
</dbReference>
<dbReference type="CDD" id="cd07969">
    <property type="entry name" value="OBF_DNA_ligase_I"/>
    <property type="match status" value="1"/>
</dbReference>
<dbReference type="InterPro" id="IPR016059">
    <property type="entry name" value="DNA_ligase_ATP-dep_CS"/>
</dbReference>
<dbReference type="PROSITE" id="PS00333">
    <property type="entry name" value="DNA_LIGASE_A2"/>
    <property type="match status" value="1"/>
</dbReference>
<dbReference type="Gene3D" id="3.30.470.30">
    <property type="entry name" value="DNA ligase/mRNA capping enzyme"/>
    <property type="match status" value="1"/>
</dbReference>
<dbReference type="GO" id="GO:0005634">
    <property type="term" value="C:nucleus"/>
    <property type="evidence" value="ECO:0007669"/>
    <property type="project" value="TreeGrafter"/>
</dbReference>
<dbReference type="InterPro" id="IPR012340">
    <property type="entry name" value="NA-bd_OB-fold"/>
</dbReference>
<keyword evidence="9" id="KW-0234">DNA repair</keyword>
<dbReference type="InterPro" id="IPR050191">
    <property type="entry name" value="ATP-dep_DNA_ligase"/>
</dbReference>
<dbReference type="FunFam" id="3.30.470.30:FF:000002">
    <property type="entry name" value="DNA ligase"/>
    <property type="match status" value="1"/>
</dbReference>
<dbReference type="Pfam" id="PF04675">
    <property type="entry name" value="DNA_ligase_A_N"/>
    <property type="match status" value="1"/>
</dbReference>
<evidence type="ECO:0000256" key="4">
    <source>
        <dbReference type="ARBA" id="ARBA00022705"/>
    </source>
</evidence>